<dbReference type="InterPro" id="IPR003690">
    <property type="entry name" value="MTERF"/>
</dbReference>
<reference evidence="5" key="1">
    <citation type="journal article" date="2014" name="Science">
        <title>Ancient hybridizations among the ancestral genomes of bread wheat.</title>
        <authorList>
            <consortium name="International Wheat Genome Sequencing Consortium,"/>
            <person name="Marcussen T."/>
            <person name="Sandve S.R."/>
            <person name="Heier L."/>
            <person name="Spannagl M."/>
            <person name="Pfeifer M."/>
            <person name="Jakobsen K.S."/>
            <person name="Wulff B.B."/>
            <person name="Steuernagel B."/>
            <person name="Mayer K.F."/>
            <person name="Olsen O.A."/>
        </authorList>
    </citation>
    <scope>NUCLEOTIDE SEQUENCE [LARGE SCALE GENOMIC DNA]</scope>
    <source>
        <strain evidence="5">cv. AL8/78</strain>
    </source>
</reference>
<dbReference type="GO" id="GO:0006353">
    <property type="term" value="P:DNA-templated transcription termination"/>
    <property type="evidence" value="ECO:0007669"/>
    <property type="project" value="UniProtKB-KW"/>
</dbReference>
<evidence type="ECO:0000256" key="1">
    <source>
        <dbReference type="ARBA" id="ARBA00007692"/>
    </source>
</evidence>
<organism evidence="4 5">
    <name type="scientific">Aegilops tauschii subsp. strangulata</name>
    <name type="common">Goatgrass</name>
    <dbReference type="NCBI Taxonomy" id="200361"/>
    <lineage>
        <taxon>Eukaryota</taxon>
        <taxon>Viridiplantae</taxon>
        <taxon>Streptophyta</taxon>
        <taxon>Embryophyta</taxon>
        <taxon>Tracheophyta</taxon>
        <taxon>Spermatophyta</taxon>
        <taxon>Magnoliopsida</taxon>
        <taxon>Liliopsida</taxon>
        <taxon>Poales</taxon>
        <taxon>Poaceae</taxon>
        <taxon>BOP clade</taxon>
        <taxon>Pooideae</taxon>
        <taxon>Triticodae</taxon>
        <taxon>Triticeae</taxon>
        <taxon>Triticinae</taxon>
        <taxon>Aegilops</taxon>
    </lineage>
</organism>
<keyword evidence="3" id="KW-0809">Transit peptide</keyword>
<evidence type="ECO:0000256" key="3">
    <source>
        <dbReference type="ARBA" id="ARBA00022946"/>
    </source>
</evidence>
<dbReference type="SMART" id="SM00733">
    <property type="entry name" value="Mterf"/>
    <property type="match status" value="5"/>
</dbReference>
<evidence type="ECO:0000313" key="4">
    <source>
        <dbReference type="EnsemblPlants" id="AET6Gv20070600.2"/>
    </source>
</evidence>
<dbReference type="Gramene" id="AET6Gv20070600.2">
    <property type="protein sequence ID" value="AET6Gv20070600.2"/>
    <property type="gene ID" value="AET6Gv20070600"/>
</dbReference>
<proteinExistence type="inferred from homology"/>
<keyword evidence="2" id="KW-0805">Transcription regulation</keyword>
<keyword evidence="2" id="KW-0806">Transcription termination</keyword>
<comment type="similarity">
    <text evidence="1">Belongs to the mTERF family.</text>
</comment>
<accession>A0A453MTS7</accession>
<evidence type="ECO:0000313" key="5">
    <source>
        <dbReference type="Proteomes" id="UP000015105"/>
    </source>
</evidence>
<sequence>APVSPYPSGFAIEDYLVDSCGLTRSQAIKAATKLSHLKSPTKPNAVLAFLSGLGLSGADAAAVIAKDPLFLCAGVETTLVPVVDGLEGLGLSRPGIARLMSLAYINFRCRSIVSKMQYYLPLFGSFDNFFRALQRSSYLLSSDLDKVINPNVVFLRECGLDDCDIAKLCIRVPRMLTTNPERVRAMGAYAERLGMPRGSGMYRIALHAVSFLSEEKITAKVDYLKKTFSWSDAEVVMALSKAPMLLKRSKDILRRSLEDRLMPRCYVLKFLKENGLVDRDLSFSSALSIQEKYFMEKYIRPHNEAAPHLADDYAAACRGEVPASFIFT</sequence>
<dbReference type="EnsemblPlants" id="AET6Gv20070600.2">
    <property type="protein sequence ID" value="AET6Gv20070600.2"/>
    <property type="gene ID" value="AET6Gv20070600"/>
</dbReference>
<dbReference type="AlphaFoldDB" id="A0A453MTS7"/>
<keyword evidence="2" id="KW-0804">Transcription</keyword>
<reference evidence="4" key="3">
    <citation type="journal article" date="2017" name="Nature">
        <title>Genome sequence of the progenitor of the wheat D genome Aegilops tauschii.</title>
        <authorList>
            <person name="Luo M.C."/>
            <person name="Gu Y.Q."/>
            <person name="Puiu D."/>
            <person name="Wang H."/>
            <person name="Twardziok S.O."/>
            <person name="Deal K.R."/>
            <person name="Huo N."/>
            <person name="Zhu T."/>
            <person name="Wang L."/>
            <person name="Wang Y."/>
            <person name="McGuire P.E."/>
            <person name="Liu S."/>
            <person name="Long H."/>
            <person name="Ramasamy R.K."/>
            <person name="Rodriguez J.C."/>
            <person name="Van S.L."/>
            <person name="Yuan L."/>
            <person name="Wang Z."/>
            <person name="Xia Z."/>
            <person name="Xiao L."/>
            <person name="Anderson O.D."/>
            <person name="Ouyang S."/>
            <person name="Liang Y."/>
            <person name="Zimin A.V."/>
            <person name="Pertea G."/>
            <person name="Qi P."/>
            <person name="Bennetzen J.L."/>
            <person name="Dai X."/>
            <person name="Dawson M.W."/>
            <person name="Muller H.G."/>
            <person name="Kugler K."/>
            <person name="Rivarola-Duarte L."/>
            <person name="Spannagl M."/>
            <person name="Mayer K.F.X."/>
            <person name="Lu F.H."/>
            <person name="Bevan M.W."/>
            <person name="Leroy P."/>
            <person name="Li P."/>
            <person name="You F.M."/>
            <person name="Sun Q."/>
            <person name="Liu Z."/>
            <person name="Lyons E."/>
            <person name="Wicker T."/>
            <person name="Salzberg S.L."/>
            <person name="Devos K.M."/>
            <person name="Dvorak J."/>
        </authorList>
    </citation>
    <scope>NUCLEOTIDE SEQUENCE [LARGE SCALE GENOMIC DNA]</scope>
    <source>
        <strain evidence="4">cv. AL8/78</strain>
    </source>
</reference>
<dbReference type="PANTHER" id="PTHR13068">
    <property type="entry name" value="CGI-12 PROTEIN-RELATED"/>
    <property type="match status" value="1"/>
</dbReference>
<name>A0A453MTS7_AEGTS</name>
<dbReference type="InterPro" id="IPR038538">
    <property type="entry name" value="MTERF_sf"/>
</dbReference>
<dbReference type="PANTHER" id="PTHR13068:SF240">
    <property type="match status" value="1"/>
</dbReference>
<dbReference type="Proteomes" id="UP000015105">
    <property type="component" value="Chromosome 6D"/>
</dbReference>
<dbReference type="Gene3D" id="1.25.70.10">
    <property type="entry name" value="Transcription termination factor 3, mitochondrial"/>
    <property type="match status" value="1"/>
</dbReference>
<dbReference type="Pfam" id="PF02536">
    <property type="entry name" value="mTERF"/>
    <property type="match status" value="1"/>
</dbReference>
<dbReference type="GO" id="GO:0003676">
    <property type="term" value="F:nucleic acid binding"/>
    <property type="evidence" value="ECO:0007669"/>
    <property type="project" value="InterPro"/>
</dbReference>
<keyword evidence="5" id="KW-1185">Reference proteome</keyword>
<reference evidence="4" key="4">
    <citation type="submission" date="2019-03" db="UniProtKB">
        <authorList>
            <consortium name="EnsemblPlants"/>
        </authorList>
    </citation>
    <scope>IDENTIFICATION</scope>
</reference>
<reference evidence="5" key="2">
    <citation type="journal article" date="2017" name="Nat. Plants">
        <title>The Aegilops tauschii genome reveals multiple impacts of transposons.</title>
        <authorList>
            <person name="Zhao G."/>
            <person name="Zou C."/>
            <person name="Li K."/>
            <person name="Wang K."/>
            <person name="Li T."/>
            <person name="Gao L."/>
            <person name="Zhang X."/>
            <person name="Wang H."/>
            <person name="Yang Z."/>
            <person name="Liu X."/>
            <person name="Jiang W."/>
            <person name="Mao L."/>
            <person name="Kong X."/>
            <person name="Jiao Y."/>
            <person name="Jia J."/>
        </authorList>
    </citation>
    <scope>NUCLEOTIDE SEQUENCE [LARGE SCALE GENOMIC DNA]</scope>
    <source>
        <strain evidence="5">cv. AL8/78</strain>
    </source>
</reference>
<evidence type="ECO:0000256" key="2">
    <source>
        <dbReference type="ARBA" id="ARBA00022472"/>
    </source>
</evidence>
<protein>
    <submittedName>
        <fullName evidence="4">Uncharacterized protein</fullName>
    </submittedName>
</protein>
<dbReference type="FunFam" id="1.25.70.10:FF:000001">
    <property type="entry name" value="Mitochondrial transcription termination factor-like"/>
    <property type="match status" value="1"/>
</dbReference>
<reference evidence="4" key="5">
    <citation type="journal article" date="2021" name="G3 (Bethesda)">
        <title>Aegilops tauschii genome assembly Aet v5.0 features greater sequence contiguity and improved annotation.</title>
        <authorList>
            <person name="Wang L."/>
            <person name="Zhu T."/>
            <person name="Rodriguez J.C."/>
            <person name="Deal K.R."/>
            <person name="Dubcovsky J."/>
            <person name="McGuire P.E."/>
            <person name="Lux T."/>
            <person name="Spannagl M."/>
            <person name="Mayer K.F.X."/>
            <person name="Baldrich P."/>
            <person name="Meyers B.C."/>
            <person name="Huo N."/>
            <person name="Gu Y.Q."/>
            <person name="Zhou H."/>
            <person name="Devos K.M."/>
            <person name="Bennetzen J.L."/>
            <person name="Unver T."/>
            <person name="Budak H."/>
            <person name="Gulick P.J."/>
            <person name="Galiba G."/>
            <person name="Kalapos B."/>
            <person name="Nelson D.R."/>
            <person name="Li P."/>
            <person name="You F.M."/>
            <person name="Luo M.C."/>
            <person name="Dvorak J."/>
        </authorList>
    </citation>
    <scope>NUCLEOTIDE SEQUENCE [LARGE SCALE GENOMIC DNA]</scope>
    <source>
        <strain evidence="4">cv. AL8/78</strain>
    </source>
</reference>